<keyword evidence="2" id="KW-0472">Membrane</keyword>
<reference evidence="3" key="1">
    <citation type="journal article" date="2023" name="Front. Mar. Sci.">
        <title>A new Merluccius polli reference genome to investigate the effects of global change in West African waters.</title>
        <authorList>
            <person name="Mateo J.L."/>
            <person name="Blanco-Fernandez C."/>
            <person name="Garcia-Vazquez E."/>
            <person name="Machado-Schiaffino G."/>
        </authorList>
    </citation>
    <scope>NUCLEOTIDE SEQUENCE</scope>
    <source>
        <strain evidence="3">C29</strain>
        <tissue evidence="3">Fin</tissue>
    </source>
</reference>
<keyword evidence="2" id="KW-1133">Transmembrane helix</keyword>
<comment type="caution">
    <text evidence="3">The sequence shown here is derived from an EMBL/GenBank/DDBJ whole genome shotgun (WGS) entry which is preliminary data.</text>
</comment>
<name>A0AA47N1L4_MERPO</name>
<protein>
    <submittedName>
        <fullName evidence="3">Uncharacterized protein</fullName>
    </submittedName>
</protein>
<feature type="region of interest" description="Disordered" evidence="1">
    <location>
        <begin position="1"/>
        <end position="37"/>
    </location>
</feature>
<evidence type="ECO:0000256" key="2">
    <source>
        <dbReference type="SAM" id="Phobius"/>
    </source>
</evidence>
<sequence length="85" mass="8778">MNGRRSPIRPIRPIRQTSKWADQMDAGHPGHPEAAQGDGAGGKILSIVLCVNILILGCALISGSAFNSVAVTPSTDRSCSSCSSS</sequence>
<organism evidence="3 4">
    <name type="scientific">Merluccius polli</name>
    <name type="common">Benguela hake</name>
    <name type="synonym">Merluccius cadenati</name>
    <dbReference type="NCBI Taxonomy" id="89951"/>
    <lineage>
        <taxon>Eukaryota</taxon>
        <taxon>Metazoa</taxon>
        <taxon>Chordata</taxon>
        <taxon>Craniata</taxon>
        <taxon>Vertebrata</taxon>
        <taxon>Euteleostomi</taxon>
        <taxon>Actinopterygii</taxon>
        <taxon>Neopterygii</taxon>
        <taxon>Teleostei</taxon>
        <taxon>Neoteleostei</taxon>
        <taxon>Acanthomorphata</taxon>
        <taxon>Zeiogadaria</taxon>
        <taxon>Gadariae</taxon>
        <taxon>Gadiformes</taxon>
        <taxon>Gadoidei</taxon>
        <taxon>Merlucciidae</taxon>
        <taxon>Merluccius</taxon>
    </lineage>
</organism>
<dbReference type="AlphaFoldDB" id="A0AA47N1L4"/>
<dbReference type="EMBL" id="JAOPHQ010001569">
    <property type="protein sequence ID" value="KAK0150175.1"/>
    <property type="molecule type" value="Genomic_DNA"/>
</dbReference>
<feature type="transmembrane region" description="Helical" evidence="2">
    <location>
        <begin position="44"/>
        <end position="66"/>
    </location>
</feature>
<accession>A0AA47N1L4</accession>
<evidence type="ECO:0000313" key="4">
    <source>
        <dbReference type="Proteomes" id="UP001174136"/>
    </source>
</evidence>
<keyword evidence="2" id="KW-0812">Transmembrane</keyword>
<proteinExistence type="predicted"/>
<evidence type="ECO:0000313" key="3">
    <source>
        <dbReference type="EMBL" id="KAK0150175.1"/>
    </source>
</evidence>
<feature type="compositionally biased region" description="Low complexity" evidence="1">
    <location>
        <begin position="1"/>
        <end position="15"/>
    </location>
</feature>
<dbReference type="Proteomes" id="UP001174136">
    <property type="component" value="Unassembled WGS sequence"/>
</dbReference>
<evidence type="ECO:0000256" key="1">
    <source>
        <dbReference type="SAM" id="MobiDB-lite"/>
    </source>
</evidence>
<gene>
    <name evidence="3" type="ORF">N1851_009055</name>
</gene>
<keyword evidence="4" id="KW-1185">Reference proteome</keyword>